<protein>
    <submittedName>
        <fullName evidence="1">Uncharacterized protein</fullName>
    </submittedName>
</protein>
<sequence>MQADIDLIDEQNTTVVQYRQRIERQREHLPGSARLLSQLKKHPVFRTEVPEDEAIASRELQLAKSLSVTSRRNARVIGNRPFCFRITTNQLDAVDPGVRLPQNRGNPLQSLGF</sequence>
<name>A0A1J0VXS8_9NOCA</name>
<gene>
    <name evidence="1" type="ORF">BOX37_25935</name>
</gene>
<dbReference type="KEGG" id="nsl:BOX37_25935"/>
<reference evidence="1" key="1">
    <citation type="submission" date="2016-11" db="EMBL/GenBank/DDBJ databases">
        <authorList>
            <person name="Jaros S."/>
            <person name="Januszkiewicz K."/>
            <person name="Wedrychowicz H."/>
        </authorList>
    </citation>
    <scope>NUCLEOTIDE SEQUENCE [LARGE SCALE GENOMIC DNA]</scope>
    <source>
        <strain evidence="1">Y48</strain>
    </source>
</reference>
<organism evidence="1 2">
    <name type="scientific">Nocardia mangyaensis</name>
    <dbReference type="NCBI Taxonomy" id="2213200"/>
    <lineage>
        <taxon>Bacteria</taxon>
        <taxon>Bacillati</taxon>
        <taxon>Actinomycetota</taxon>
        <taxon>Actinomycetes</taxon>
        <taxon>Mycobacteriales</taxon>
        <taxon>Nocardiaceae</taxon>
        <taxon>Nocardia</taxon>
    </lineage>
</organism>
<dbReference type="EMBL" id="CP018082">
    <property type="protein sequence ID" value="APE36802.1"/>
    <property type="molecule type" value="Genomic_DNA"/>
</dbReference>
<evidence type="ECO:0000313" key="2">
    <source>
        <dbReference type="Proteomes" id="UP000183810"/>
    </source>
</evidence>
<proteinExistence type="predicted"/>
<evidence type="ECO:0000313" key="1">
    <source>
        <dbReference type="EMBL" id="APE36802.1"/>
    </source>
</evidence>
<dbReference type="AlphaFoldDB" id="A0A1J0VXS8"/>
<dbReference type="Proteomes" id="UP000183810">
    <property type="component" value="Chromosome"/>
</dbReference>
<keyword evidence="2" id="KW-1185">Reference proteome</keyword>
<accession>A0A1J0VXS8</accession>